<dbReference type="eggNOG" id="COG1216">
    <property type="taxonomic scope" value="Bacteria"/>
</dbReference>
<dbReference type="PATRIC" id="fig|1166018.3.peg.3947"/>
<name>I0K7U9_9BACT</name>
<proteinExistence type="predicted"/>
<gene>
    <name evidence="2" type="ORF">FAES_2193</name>
</gene>
<reference evidence="2 3" key="1">
    <citation type="journal article" date="2012" name="J. Bacteriol.">
        <title>Genome Sequence of Fibrella aestuarina BUZ 2T, a Filamentous Marine Bacterium.</title>
        <authorList>
            <person name="Filippini M."/>
            <person name="Qi W."/>
            <person name="Blom J."/>
            <person name="Goesmann A."/>
            <person name="Smits T.H."/>
            <person name="Bagheri H.C."/>
        </authorList>
    </citation>
    <scope>NUCLEOTIDE SEQUENCE [LARGE SCALE GENOMIC DNA]</scope>
    <source>
        <strain evidence="3">BUZ 2T</strain>
    </source>
</reference>
<keyword evidence="3" id="KW-1185">Reference proteome</keyword>
<dbReference type="InterPro" id="IPR029044">
    <property type="entry name" value="Nucleotide-diphossugar_trans"/>
</dbReference>
<dbReference type="CDD" id="cd04196">
    <property type="entry name" value="GT_2_like_d"/>
    <property type="match status" value="1"/>
</dbReference>
<evidence type="ECO:0000313" key="3">
    <source>
        <dbReference type="Proteomes" id="UP000011058"/>
    </source>
</evidence>
<dbReference type="STRING" id="1166018.FAES_2193"/>
<dbReference type="PANTHER" id="PTHR43685">
    <property type="entry name" value="GLYCOSYLTRANSFERASE"/>
    <property type="match status" value="1"/>
</dbReference>
<dbReference type="AlphaFoldDB" id="I0K7U9"/>
<keyword evidence="2" id="KW-0808">Transferase</keyword>
<dbReference type="EMBL" id="HE796683">
    <property type="protein sequence ID" value="CCH00202.1"/>
    <property type="molecule type" value="Genomic_DNA"/>
</dbReference>
<dbReference type="OrthoDB" id="9802649at2"/>
<organism evidence="2 3">
    <name type="scientific">Fibrella aestuarina BUZ 2</name>
    <dbReference type="NCBI Taxonomy" id="1166018"/>
    <lineage>
        <taxon>Bacteria</taxon>
        <taxon>Pseudomonadati</taxon>
        <taxon>Bacteroidota</taxon>
        <taxon>Cytophagia</taxon>
        <taxon>Cytophagales</taxon>
        <taxon>Spirosomataceae</taxon>
        <taxon>Fibrella</taxon>
    </lineage>
</organism>
<dbReference type="PANTHER" id="PTHR43685:SF11">
    <property type="entry name" value="GLYCOSYLTRANSFERASE TAGX-RELATED"/>
    <property type="match status" value="1"/>
</dbReference>
<evidence type="ECO:0000259" key="1">
    <source>
        <dbReference type="Pfam" id="PF00535"/>
    </source>
</evidence>
<dbReference type="GO" id="GO:0016740">
    <property type="term" value="F:transferase activity"/>
    <property type="evidence" value="ECO:0007669"/>
    <property type="project" value="UniProtKB-KW"/>
</dbReference>
<dbReference type="InterPro" id="IPR050834">
    <property type="entry name" value="Glycosyltransf_2"/>
</dbReference>
<dbReference type="InterPro" id="IPR001173">
    <property type="entry name" value="Glyco_trans_2-like"/>
</dbReference>
<dbReference type="Gene3D" id="3.90.550.10">
    <property type="entry name" value="Spore Coat Polysaccharide Biosynthesis Protein SpsA, Chain A"/>
    <property type="match status" value="1"/>
</dbReference>
<dbReference type="KEGG" id="fae:FAES_2193"/>
<evidence type="ECO:0000313" key="2">
    <source>
        <dbReference type="EMBL" id="CCH00202.1"/>
    </source>
</evidence>
<feature type="domain" description="Glycosyltransferase 2-like" evidence="1">
    <location>
        <begin position="3"/>
        <end position="164"/>
    </location>
</feature>
<sequence>MRYLPEQLASIIAQTRLPDELVLVDDCSTDDTVAYLQHWAATAPFPVHIYPNEQNLGSTKSFERAVTHCTGDIVVLSDQDDVWRADRLQKTADWFAAHPAMDAVFSDADLIDDDSRQTGHRIWEVVQFTPEAQQQWQAGKGYELLFSGYVVTGATMAIRRSALASLLPFPTHVQYLIHDAWMSLVLALKGRIGFINEPLIQYRQHSSQQVGFKPARAKVTLADRLRRDRTERMEPILKLADRYQKLYELLRARTDIDPQRLARLAQMADHLKQRVQLPVFRVFRWPSVLAEAARGRYQLFPGHWWKTVLGDLLEP</sequence>
<dbReference type="SUPFAM" id="SSF53448">
    <property type="entry name" value="Nucleotide-diphospho-sugar transferases"/>
    <property type="match status" value="1"/>
</dbReference>
<dbReference type="HOGENOM" id="CLU_025996_2_0_10"/>
<dbReference type="Proteomes" id="UP000011058">
    <property type="component" value="Chromosome"/>
</dbReference>
<protein>
    <submittedName>
        <fullName evidence="2">Glycosyl transferase family 2</fullName>
    </submittedName>
</protein>
<accession>I0K7U9</accession>
<dbReference type="Pfam" id="PF00535">
    <property type="entry name" value="Glycos_transf_2"/>
    <property type="match status" value="1"/>
</dbReference>